<dbReference type="NCBIfam" id="TIGR02209">
    <property type="entry name" value="ftsL_broad"/>
    <property type="match status" value="1"/>
</dbReference>
<evidence type="ECO:0000313" key="12">
    <source>
        <dbReference type="EMBL" id="WEK52990.1"/>
    </source>
</evidence>
<accession>A0AA95JEU5</accession>
<evidence type="ECO:0000256" key="2">
    <source>
        <dbReference type="ARBA" id="ARBA00022475"/>
    </source>
</evidence>
<evidence type="ECO:0000313" key="13">
    <source>
        <dbReference type="Proteomes" id="UP001178662"/>
    </source>
</evidence>
<keyword evidence="6 11" id="KW-0472">Membrane</keyword>
<evidence type="ECO:0000256" key="5">
    <source>
        <dbReference type="ARBA" id="ARBA00022989"/>
    </source>
</evidence>
<reference evidence="12" key="1">
    <citation type="submission" date="2023-03" db="EMBL/GenBank/DDBJ databases">
        <title>Andean soil-derived lignocellulolytic bacterial consortium as a source of novel taxa and putative plastic-active enzymes.</title>
        <authorList>
            <person name="Diaz-Garcia L."/>
            <person name="Chuvochina M."/>
            <person name="Feuerriegel G."/>
            <person name="Bunk B."/>
            <person name="Sproer C."/>
            <person name="Streit W.R."/>
            <person name="Rodriguez L.M."/>
            <person name="Overmann J."/>
            <person name="Jimenez D.J."/>
        </authorList>
    </citation>
    <scope>NUCLEOTIDE SEQUENCE</scope>
    <source>
        <strain evidence="12">MAG 2441</strain>
    </source>
</reference>
<dbReference type="Proteomes" id="UP001178662">
    <property type="component" value="Chromosome"/>
</dbReference>
<gene>
    <name evidence="12" type="primary">ftsL</name>
    <name evidence="12" type="ORF">P0Y55_10315</name>
</gene>
<sequence length="145" mass="16693">MKYYGNLALRPERAPEQRTEQRQPQVNYRTATRTSTNTSKAVRHRPIPIGEKLLYLFTIAVVVLVAGLIIFRYAQIYQINGQIQQSNNEYNKTTEQLKEMQREVDRLSDSKRIREMGLSYGMVPIDSRGITITSTDGRNTVAMKP</sequence>
<feature type="region of interest" description="Disordered" evidence="10">
    <location>
        <begin position="1"/>
        <end position="39"/>
    </location>
</feature>
<feature type="compositionally biased region" description="Polar residues" evidence="10">
    <location>
        <begin position="22"/>
        <end position="39"/>
    </location>
</feature>
<protein>
    <recommendedName>
        <fullName evidence="8">Cell division protein FtsL</fullName>
    </recommendedName>
</protein>
<keyword evidence="3 12" id="KW-0132">Cell division</keyword>
<keyword evidence="2" id="KW-1003">Cell membrane</keyword>
<feature type="transmembrane region" description="Helical" evidence="11">
    <location>
        <begin position="53"/>
        <end position="74"/>
    </location>
</feature>
<evidence type="ECO:0000256" key="11">
    <source>
        <dbReference type="SAM" id="Phobius"/>
    </source>
</evidence>
<evidence type="ECO:0000256" key="1">
    <source>
        <dbReference type="ARBA" id="ARBA00004401"/>
    </source>
</evidence>
<evidence type="ECO:0000256" key="4">
    <source>
        <dbReference type="ARBA" id="ARBA00022692"/>
    </source>
</evidence>
<evidence type="ECO:0000256" key="9">
    <source>
        <dbReference type="SAM" id="Coils"/>
    </source>
</evidence>
<keyword evidence="9" id="KW-0175">Coiled coil</keyword>
<dbReference type="InterPro" id="IPR011922">
    <property type="entry name" value="Cell_div_FtsL"/>
</dbReference>
<dbReference type="GO" id="GO:0051301">
    <property type="term" value="P:cell division"/>
    <property type="evidence" value="ECO:0007669"/>
    <property type="project" value="UniProtKB-KW"/>
</dbReference>
<feature type="coiled-coil region" evidence="9">
    <location>
        <begin position="83"/>
        <end position="110"/>
    </location>
</feature>
<evidence type="ECO:0000256" key="8">
    <source>
        <dbReference type="NCBIfam" id="TIGR02209"/>
    </source>
</evidence>
<comment type="subcellular location">
    <subcellularLocation>
        <location evidence="1">Cell membrane</location>
        <topology evidence="1">Single-pass type II membrane protein</topology>
    </subcellularLocation>
</comment>
<evidence type="ECO:0000256" key="10">
    <source>
        <dbReference type="SAM" id="MobiDB-lite"/>
    </source>
</evidence>
<evidence type="ECO:0000256" key="7">
    <source>
        <dbReference type="ARBA" id="ARBA00023306"/>
    </source>
</evidence>
<proteinExistence type="predicted"/>
<keyword evidence="13" id="KW-1185">Reference proteome</keyword>
<keyword evidence="4 11" id="KW-0812">Transmembrane</keyword>
<evidence type="ECO:0000256" key="6">
    <source>
        <dbReference type="ARBA" id="ARBA00023136"/>
    </source>
</evidence>
<feature type="compositionally biased region" description="Basic and acidic residues" evidence="10">
    <location>
        <begin position="10"/>
        <end position="21"/>
    </location>
</feature>
<dbReference type="EMBL" id="CP119317">
    <property type="protein sequence ID" value="WEK52990.1"/>
    <property type="molecule type" value="Genomic_DNA"/>
</dbReference>
<dbReference type="AlphaFoldDB" id="A0AA95JEU5"/>
<keyword evidence="5 11" id="KW-1133">Transmembrane helix</keyword>
<organism evidence="12 13">
    <name type="scientific">Candidatus Cohnella colombiensis</name>
    <dbReference type="NCBI Taxonomy" id="3121368"/>
    <lineage>
        <taxon>Bacteria</taxon>
        <taxon>Bacillati</taxon>
        <taxon>Bacillota</taxon>
        <taxon>Bacilli</taxon>
        <taxon>Bacillales</taxon>
        <taxon>Paenibacillaceae</taxon>
        <taxon>Cohnella</taxon>
    </lineage>
</organism>
<evidence type="ECO:0000256" key="3">
    <source>
        <dbReference type="ARBA" id="ARBA00022618"/>
    </source>
</evidence>
<dbReference type="GO" id="GO:0005886">
    <property type="term" value="C:plasma membrane"/>
    <property type="evidence" value="ECO:0007669"/>
    <property type="project" value="UniProtKB-SubCell"/>
</dbReference>
<keyword evidence="7" id="KW-0131">Cell cycle</keyword>
<name>A0AA95JEU5_9BACL</name>